<dbReference type="SUPFAM" id="SSF52777">
    <property type="entry name" value="CoA-dependent acyltransferases"/>
    <property type="match status" value="3"/>
</dbReference>
<evidence type="ECO:0000256" key="3">
    <source>
        <dbReference type="ARBA" id="ARBA00022450"/>
    </source>
</evidence>
<dbReference type="Gene3D" id="3.40.50.1820">
    <property type="entry name" value="alpha/beta hydrolase"/>
    <property type="match status" value="1"/>
</dbReference>
<dbReference type="InterPro" id="IPR025110">
    <property type="entry name" value="AMP-bd_C"/>
</dbReference>
<dbReference type="InterPro" id="IPR036736">
    <property type="entry name" value="ACP-like_sf"/>
</dbReference>
<evidence type="ECO:0000313" key="7">
    <source>
        <dbReference type="Proteomes" id="UP000233564"/>
    </source>
</evidence>
<comment type="similarity">
    <text evidence="2">Belongs to the ATP-dependent AMP-binding enzyme family.</text>
</comment>
<dbReference type="InterPro" id="IPR009081">
    <property type="entry name" value="PP-bd_ACP"/>
</dbReference>
<dbReference type="GO" id="GO:0043041">
    <property type="term" value="P:amino acid activation for nonribosomal peptide biosynthetic process"/>
    <property type="evidence" value="ECO:0007669"/>
    <property type="project" value="TreeGrafter"/>
</dbReference>
<dbReference type="InterPro" id="IPR001242">
    <property type="entry name" value="Condensation_dom"/>
</dbReference>
<dbReference type="RefSeq" id="WP_101218434.1">
    <property type="nucleotide sequence ID" value="NZ_KZ477986.1"/>
</dbReference>
<dbReference type="GO" id="GO:0044550">
    <property type="term" value="P:secondary metabolite biosynthetic process"/>
    <property type="evidence" value="ECO:0007669"/>
    <property type="project" value="UniProtKB-ARBA"/>
</dbReference>
<dbReference type="Proteomes" id="UP000233564">
    <property type="component" value="Unassembled WGS sequence"/>
</dbReference>
<proteinExistence type="inferred from homology"/>
<evidence type="ECO:0000256" key="1">
    <source>
        <dbReference type="ARBA" id="ARBA00001957"/>
    </source>
</evidence>
<dbReference type="GO" id="GO:0003824">
    <property type="term" value="F:catalytic activity"/>
    <property type="evidence" value="ECO:0007669"/>
    <property type="project" value="InterPro"/>
</dbReference>
<dbReference type="Gene3D" id="1.10.1200.10">
    <property type="entry name" value="ACP-like"/>
    <property type="match status" value="2"/>
</dbReference>
<dbReference type="InterPro" id="IPR029058">
    <property type="entry name" value="AB_hydrolase_fold"/>
</dbReference>
<dbReference type="InterPro" id="IPR006162">
    <property type="entry name" value="Ppantetheine_attach_site"/>
</dbReference>
<dbReference type="Pfam" id="PF00501">
    <property type="entry name" value="AMP-binding"/>
    <property type="match status" value="1"/>
</dbReference>
<dbReference type="FunFam" id="3.40.50.980:FF:000002">
    <property type="entry name" value="Enterobactin synthetase component F"/>
    <property type="match status" value="1"/>
</dbReference>
<dbReference type="InterPro" id="IPR020845">
    <property type="entry name" value="AMP-binding_CS"/>
</dbReference>
<feature type="domain" description="Carrier" evidence="5">
    <location>
        <begin position="778"/>
        <end position="852"/>
    </location>
</feature>
<dbReference type="InterPro" id="IPR023213">
    <property type="entry name" value="CAT-like_dom_sf"/>
</dbReference>
<dbReference type="Gene3D" id="3.30.559.10">
    <property type="entry name" value="Chloramphenicol acetyltransferase-like domain"/>
    <property type="match status" value="1"/>
</dbReference>
<dbReference type="FunFam" id="3.40.50.12780:FF:000012">
    <property type="entry name" value="Non-ribosomal peptide synthetase"/>
    <property type="match status" value="1"/>
</dbReference>
<comment type="caution">
    <text evidence="6">The sequence shown here is derived from an EMBL/GenBank/DDBJ whole genome shotgun (WGS) entry which is preliminary data.</text>
</comment>
<protein>
    <recommendedName>
        <fullName evidence="5">Carrier domain-containing protein</fullName>
    </recommendedName>
</protein>
<dbReference type="PROSITE" id="PS50075">
    <property type="entry name" value="CARRIER"/>
    <property type="match status" value="1"/>
</dbReference>
<gene>
    <name evidence="6" type="ORF">CIB54_02385</name>
</gene>
<dbReference type="Gene3D" id="3.30.300.30">
    <property type="match status" value="1"/>
</dbReference>
<dbReference type="FunFam" id="3.40.50.980:FF:000001">
    <property type="entry name" value="Non-ribosomal peptide synthetase"/>
    <property type="match status" value="1"/>
</dbReference>
<dbReference type="NCBIfam" id="TIGR01733">
    <property type="entry name" value="AA-adenyl-dom"/>
    <property type="match status" value="1"/>
</dbReference>
<dbReference type="Gene3D" id="2.30.38.10">
    <property type="entry name" value="Luciferase, Domain 3"/>
    <property type="match status" value="1"/>
</dbReference>
<dbReference type="Pfam" id="PF00668">
    <property type="entry name" value="Condensation"/>
    <property type="match status" value="2"/>
</dbReference>
<dbReference type="GO" id="GO:0031177">
    <property type="term" value="F:phosphopantetheine binding"/>
    <property type="evidence" value="ECO:0007669"/>
    <property type="project" value="TreeGrafter"/>
</dbReference>
<accession>A0A2N1EF91</accession>
<keyword evidence="4" id="KW-0597">Phosphoprotein</keyword>
<keyword evidence="3" id="KW-0596">Phosphopantetheine</keyword>
<dbReference type="Pfam" id="PF00975">
    <property type="entry name" value="Thioesterase"/>
    <property type="match status" value="1"/>
</dbReference>
<comment type="cofactor">
    <cofactor evidence="1">
        <name>pantetheine 4'-phosphate</name>
        <dbReference type="ChEBI" id="CHEBI:47942"/>
    </cofactor>
</comment>
<dbReference type="PANTHER" id="PTHR45527:SF14">
    <property type="entry name" value="PLIPASTATIN SYNTHASE SUBUNIT B"/>
    <property type="match status" value="1"/>
</dbReference>
<evidence type="ECO:0000313" key="6">
    <source>
        <dbReference type="EMBL" id="PKH27160.1"/>
    </source>
</evidence>
<evidence type="ECO:0000256" key="4">
    <source>
        <dbReference type="ARBA" id="ARBA00022553"/>
    </source>
</evidence>
<dbReference type="SUPFAM" id="SSF53474">
    <property type="entry name" value="alpha/beta-Hydrolases"/>
    <property type="match status" value="1"/>
</dbReference>
<dbReference type="InterPro" id="IPR001031">
    <property type="entry name" value="Thioesterase"/>
</dbReference>
<dbReference type="PROSITE" id="PS00012">
    <property type="entry name" value="PHOSPHOPANTETHEINE"/>
    <property type="match status" value="1"/>
</dbReference>
<dbReference type="Gene3D" id="3.30.559.30">
    <property type="entry name" value="Nonribosomal peptide synthetase, condensation domain"/>
    <property type="match status" value="2"/>
</dbReference>
<evidence type="ECO:0000256" key="2">
    <source>
        <dbReference type="ARBA" id="ARBA00006432"/>
    </source>
</evidence>
<dbReference type="Pfam" id="PF00550">
    <property type="entry name" value="PP-binding"/>
    <property type="match status" value="2"/>
</dbReference>
<dbReference type="EMBL" id="NVXX01000002">
    <property type="protein sequence ID" value="PKH27160.1"/>
    <property type="molecule type" value="Genomic_DNA"/>
</dbReference>
<name>A0A2N1EF91_PSEFL</name>
<dbReference type="GO" id="GO:0005829">
    <property type="term" value="C:cytosol"/>
    <property type="evidence" value="ECO:0007669"/>
    <property type="project" value="TreeGrafter"/>
</dbReference>
<dbReference type="FunFam" id="3.30.300.30:FF:000010">
    <property type="entry name" value="Enterobactin synthetase component F"/>
    <property type="match status" value="1"/>
</dbReference>
<dbReference type="PANTHER" id="PTHR45527">
    <property type="entry name" value="NONRIBOSOMAL PEPTIDE SYNTHETASE"/>
    <property type="match status" value="1"/>
</dbReference>
<dbReference type="InterPro" id="IPR010071">
    <property type="entry name" value="AA_adenyl_dom"/>
</dbReference>
<dbReference type="FunFam" id="2.30.38.10:FF:000001">
    <property type="entry name" value="Non-ribosomal peptide synthetase PvdI"/>
    <property type="match status" value="1"/>
</dbReference>
<dbReference type="InterPro" id="IPR045851">
    <property type="entry name" value="AMP-bd_C_sf"/>
</dbReference>
<sequence>MQSIETLGQLKVAAAQRPKQAAYWRELFNLDWSRTGFPVDTSLAGEPRQSALTLALRGEVSAQVIKVTRGNEASQQVLLTAAVIALLQVYTRHEVLVVGLPASFEPSLVASQNLAFPLHASLHGDTSFKQLLDQVRSRVLGAIEHSDYPLALFADELSLPETEGQSPFFDVAVEIAHPQKPGLAQRLDVATLFSFNVGAEQVELTIHFDQRKYEAATLRWVAMHLEELLAQVLSAPQAPLANLDLMTARDVDFLSTVNATEQAYDQNVRIETLFARQVQERPEAVAVVSDAGQMTFAELDKRANQLARTLVERGVCRDQVVAVVAQRSNEMLVAILAVLKAGGAYLPIDPNYPQSRIDYVLNDSGAQLILAQTHLLSESADREQQVIDLADAAVYAADDQALAVVGDSRNLAYVIYTSGSTGQPKGVMVEHHSVVNRLAWMQRAYPIGPGDVILQKTPIAFDVSVWELFWWMIEGATVCLLAPGAERDPEAMVSTIEAHRVTTLHFVPSMLNAFLGYVQSARSGARLASLRQVFASGEALGVHQVRLFETLLFDTHATALINLYGPTEATVDVSYFNCCGRNLSHLVPIGKPIDNTRLHIVGANLQPLPVGVPGELCIAGAGLARGYHQREALTAERFVEQPVAGESRIYRTGDLARWLPNGEIEYLGRIDNQVKLRGLRIELGEIESRLRAFPQVREAVVVVRTLGETQSLCGYVEAPHTLDLAQLRSFLGQFLPDYMVPTHLTVLEAFALSPSGKLDRKALPDPQLTNADDTEYVAPRNASETLLVGIWEDVLGVRPIGVHHNFFALGGDSIHFVTILARARTQGMDFTFQDFFARPTVAQLVEGLASGTGGEQVRHTFEPYELLSPADRERLPESAEDAYPLSMLQAGLIFQNELSFGTAQYHDIISYTIKSAIDLAVFEQAVRILVQRNPIFRTSYHLSGFDQFIQMVNRDVELPLTMADLRGMDEQAQEQWYQQWLEDEKAHRFVWENAGLVRLHVHVLSDTLYRYVLSQHNSALDGWSITLVHTQLFDIYYSLLKGNTYDKPLVDNHLRNYMGLEQQSLASVADRQFWHDLMEEARFTQLPRLQAEQPTDGLSVVFHEVKIDTGLSERIIALADALNVPVKTVLMAAHLKVLSELTADNDVLVGYEHSGRPEVDGATRAIGLFLNTLPLRVKIAKGSWAQLIQQVYNAETDLLPHRRYPMAQIKQDMGTQQPLFETAFNYTHFYLLKDLESLPEFDLLDVRANSETEFVLRAEFSRHFSTDEVHLSLHYHDHVFSAQYVEQMGDYYRQAFELMTRDRQAPHDAIPLPSPEQAQLLNQARAVEVMTFARASKSQGAGSGATPLAPHTPTERRIAQVWAQVLGVPVESIQLEDNFFELGGTSMAAIRVALVSEGLISIPNLMRHSTLKPLADAIDAGAGDVQSVLQRLAPPCSHASAAVVCFPYAGGNAINFRDLGQALAADGAERDLFAVELPGHDITRADEPLLDVQEAAQRIARAIEQTSPGVPLLFWGHCVGAALMLETARLLEGQGRTISRLFIGGKLLDDAESTRQRTAQTQALSHEQVLNWMVGETGYQELAQMNEQQSATLIRAFRHDATVANLYLADAEEAWRDRTLVAPLTVVVTRDDGMTADFAERYQRWSLFSQDVSLQVIDDGGHYFCRTRPEAVAAVINAACPTSSPRTHQ</sequence>
<dbReference type="InterPro" id="IPR000873">
    <property type="entry name" value="AMP-dep_synth/lig_dom"/>
</dbReference>
<dbReference type="FunFam" id="1.10.1200.10:FF:000005">
    <property type="entry name" value="Nonribosomal peptide synthetase 1"/>
    <property type="match status" value="1"/>
</dbReference>
<dbReference type="CDD" id="cd05930">
    <property type="entry name" value="A_NRPS"/>
    <property type="match status" value="1"/>
</dbReference>
<reference evidence="6 7" key="1">
    <citation type="submission" date="2017-08" db="EMBL/GenBank/DDBJ databases">
        <authorList>
            <person name="de Groot N.N."/>
        </authorList>
    </citation>
    <scope>NUCLEOTIDE SEQUENCE [LARGE SCALE GENOMIC DNA]</scope>
    <source>
        <strain evidence="6 7">PfR 37</strain>
    </source>
</reference>
<dbReference type="SUPFAM" id="SSF56801">
    <property type="entry name" value="Acetyl-CoA synthetase-like"/>
    <property type="match status" value="1"/>
</dbReference>
<evidence type="ECO:0000259" key="5">
    <source>
        <dbReference type="PROSITE" id="PS50075"/>
    </source>
</evidence>
<dbReference type="Gene3D" id="3.40.50.980">
    <property type="match status" value="2"/>
</dbReference>
<dbReference type="Pfam" id="PF13193">
    <property type="entry name" value="AMP-binding_C"/>
    <property type="match status" value="1"/>
</dbReference>
<dbReference type="SUPFAM" id="SSF47336">
    <property type="entry name" value="ACP-like"/>
    <property type="match status" value="2"/>
</dbReference>
<dbReference type="PROSITE" id="PS00455">
    <property type="entry name" value="AMP_BINDING"/>
    <property type="match status" value="1"/>
</dbReference>
<organism evidence="6 7">
    <name type="scientific">Pseudomonas fluorescens</name>
    <dbReference type="NCBI Taxonomy" id="294"/>
    <lineage>
        <taxon>Bacteria</taxon>
        <taxon>Pseudomonadati</taxon>
        <taxon>Pseudomonadota</taxon>
        <taxon>Gammaproteobacteria</taxon>
        <taxon>Pseudomonadales</taxon>
        <taxon>Pseudomonadaceae</taxon>
        <taxon>Pseudomonas</taxon>
    </lineage>
</organism>